<comment type="cofactor">
    <cofactor evidence="1">
        <name>Mg(2+)</name>
        <dbReference type="ChEBI" id="CHEBI:18420"/>
    </cofactor>
</comment>
<dbReference type="InterPro" id="IPR015813">
    <property type="entry name" value="Pyrv/PenolPyrv_kinase-like_dom"/>
</dbReference>
<dbReference type="RefSeq" id="WP_343942986.1">
    <property type="nucleotide sequence ID" value="NZ_BAAAHP010000111.1"/>
</dbReference>
<organism evidence="5 6">
    <name type="scientific">Pseudonocardia zijingensis</name>
    <dbReference type="NCBI Taxonomy" id="153376"/>
    <lineage>
        <taxon>Bacteria</taxon>
        <taxon>Bacillati</taxon>
        <taxon>Actinomycetota</taxon>
        <taxon>Actinomycetes</taxon>
        <taxon>Pseudonocardiales</taxon>
        <taxon>Pseudonocardiaceae</taxon>
        <taxon>Pseudonocardia</taxon>
    </lineage>
</organism>
<reference evidence="5 6" key="1">
    <citation type="journal article" date="2019" name="Int. J. Syst. Evol. Microbiol.">
        <title>The Global Catalogue of Microorganisms (GCM) 10K type strain sequencing project: providing services to taxonomists for standard genome sequencing and annotation.</title>
        <authorList>
            <consortium name="The Broad Institute Genomics Platform"/>
            <consortium name="The Broad Institute Genome Sequencing Center for Infectious Disease"/>
            <person name="Wu L."/>
            <person name="Ma J."/>
        </authorList>
    </citation>
    <scope>NUCLEOTIDE SEQUENCE [LARGE SCALE GENOMIC DNA]</scope>
    <source>
        <strain evidence="5 6">JCM 11117</strain>
    </source>
</reference>
<proteinExistence type="predicted"/>
<keyword evidence="3" id="KW-0460">Magnesium</keyword>
<dbReference type="SUPFAM" id="SSF51621">
    <property type="entry name" value="Phosphoenolpyruvate/pyruvate domain"/>
    <property type="match status" value="1"/>
</dbReference>
<keyword evidence="5" id="KW-0456">Lyase</keyword>
<evidence type="ECO:0000256" key="1">
    <source>
        <dbReference type="ARBA" id="ARBA00001946"/>
    </source>
</evidence>
<feature type="domain" description="HpcH/HpaI aldolase/citrate lyase" evidence="4">
    <location>
        <begin position="6"/>
        <end position="211"/>
    </location>
</feature>
<evidence type="ECO:0000313" key="5">
    <source>
        <dbReference type="EMBL" id="GAA0943199.1"/>
    </source>
</evidence>
<protein>
    <submittedName>
        <fullName evidence="5">CoA ester lyase</fullName>
    </submittedName>
</protein>
<dbReference type="Pfam" id="PF03328">
    <property type="entry name" value="HpcH_HpaI"/>
    <property type="match status" value="1"/>
</dbReference>
<dbReference type="InterPro" id="IPR040442">
    <property type="entry name" value="Pyrv_kinase-like_dom_sf"/>
</dbReference>
<keyword evidence="2" id="KW-0479">Metal-binding</keyword>
<dbReference type="PANTHER" id="PTHR32308">
    <property type="entry name" value="LYASE BETA SUBUNIT, PUTATIVE (AFU_ORTHOLOGUE AFUA_4G13030)-RELATED"/>
    <property type="match status" value="1"/>
</dbReference>
<evidence type="ECO:0000256" key="3">
    <source>
        <dbReference type="ARBA" id="ARBA00022842"/>
    </source>
</evidence>
<gene>
    <name evidence="5" type="ORF">GCM10009559_39920</name>
</gene>
<dbReference type="Gene3D" id="3.20.20.60">
    <property type="entry name" value="Phosphoenolpyruvate-binding domains"/>
    <property type="match status" value="1"/>
</dbReference>
<dbReference type="PANTHER" id="PTHR32308:SF10">
    <property type="entry name" value="CITRATE LYASE SUBUNIT BETA"/>
    <property type="match status" value="1"/>
</dbReference>
<comment type="caution">
    <text evidence="5">The sequence shown here is derived from an EMBL/GenBank/DDBJ whole genome shotgun (WGS) entry which is preliminary data.</text>
</comment>
<dbReference type="InterPro" id="IPR005000">
    <property type="entry name" value="Aldolase/citrate-lyase_domain"/>
</dbReference>
<keyword evidence="6" id="KW-1185">Reference proteome</keyword>
<sequence length="279" mass="28916">MTRVPRSWLYVPGHRADRVQKALVAGADAVVVDLEDAVPPDRKAAAREAVAAAVAAVAPGGPQLWVRVNDPDGPWGDADLDAVTGSGIAGIRLPRSADPGTVRAVGERTGLPMQLVIETAAGLARATELATAHPLVAGLGLGEADLSADLRLVSDAGLDWARGWIVVAARAAGLPSPVQSVWTDVADLDGLRASSERGRATGFVGRSVVHPRQLPVVHDVYTPTPAQVRRAAAVVRTADEARARGEVAVLDADGRFVDPAVVERARVVLELAAPTGGDR</sequence>
<dbReference type="InterPro" id="IPR011206">
    <property type="entry name" value="Citrate_lyase_beta/mcl1/mcl2"/>
</dbReference>
<evidence type="ECO:0000256" key="2">
    <source>
        <dbReference type="ARBA" id="ARBA00022723"/>
    </source>
</evidence>
<dbReference type="Proteomes" id="UP001499967">
    <property type="component" value="Unassembled WGS sequence"/>
</dbReference>
<dbReference type="PIRSF" id="PIRSF015582">
    <property type="entry name" value="Cit_lyase_B"/>
    <property type="match status" value="1"/>
</dbReference>
<evidence type="ECO:0000313" key="6">
    <source>
        <dbReference type="Proteomes" id="UP001499967"/>
    </source>
</evidence>
<dbReference type="EMBL" id="BAAAHP010000111">
    <property type="protein sequence ID" value="GAA0943199.1"/>
    <property type="molecule type" value="Genomic_DNA"/>
</dbReference>
<dbReference type="GO" id="GO:0016829">
    <property type="term" value="F:lyase activity"/>
    <property type="evidence" value="ECO:0007669"/>
    <property type="project" value="UniProtKB-KW"/>
</dbReference>
<evidence type="ECO:0000259" key="4">
    <source>
        <dbReference type="Pfam" id="PF03328"/>
    </source>
</evidence>
<name>A0ABN1QJE2_9PSEU</name>
<accession>A0ABN1QJE2</accession>